<gene>
    <name evidence="9" type="ORF">QBC37DRAFT_196309</name>
</gene>
<evidence type="ECO:0000256" key="2">
    <source>
        <dbReference type="ARBA" id="ARBA00022448"/>
    </source>
</evidence>
<keyword evidence="4 7" id="KW-0812">Transmembrane</keyword>
<evidence type="ECO:0000256" key="8">
    <source>
        <dbReference type="SAM" id="MobiDB-lite"/>
    </source>
</evidence>
<dbReference type="Pfam" id="PF01384">
    <property type="entry name" value="PHO4"/>
    <property type="match status" value="1"/>
</dbReference>
<feature type="region of interest" description="Disordered" evidence="8">
    <location>
        <begin position="326"/>
        <end position="350"/>
    </location>
</feature>
<evidence type="ECO:0000256" key="7">
    <source>
        <dbReference type="RuleBase" id="RU363058"/>
    </source>
</evidence>
<feature type="transmembrane region" description="Helical" evidence="7">
    <location>
        <begin position="45"/>
        <end position="68"/>
    </location>
</feature>
<feature type="transmembrane region" description="Helical" evidence="7">
    <location>
        <begin position="156"/>
        <end position="180"/>
    </location>
</feature>
<feature type="transmembrane region" description="Helical" evidence="7">
    <location>
        <begin position="80"/>
        <end position="105"/>
    </location>
</feature>
<dbReference type="GO" id="GO:0005315">
    <property type="term" value="F:phosphate transmembrane transporter activity"/>
    <property type="evidence" value="ECO:0007669"/>
    <property type="project" value="InterPro"/>
</dbReference>
<reference evidence="9" key="2">
    <citation type="submission" date="2023-05" db="EMBL/GenBank/DDBJ databases">
        <authorList>
            <consortium name="Lawrence Berkeley National Laboratory"/>
            <person name="Steindorff A."/>
            <person name="Hensen N."/>
            <person name="Bonometti L."/>
            <person name="Westerberg I."/>
            <person name="Brannstrom I.O."/>
            <person name="Guillou S."/>
            <person name="Cros-Aarteil S."/>
            <person name="Calhoun S."/>
            <person name="Haridas S."/>
            <person name="Kuo A."/>
            <person name="Mondo S."/>
            <person name="Pangilinan J."/>
            <person name="Riley R."/>
            <person name="Labutti K."/>
            <person name="Andreopoulos B."/>
            <person name="Lipzen A."/>
            <person name="Chen C."/>
            <person name="Yanf M."/>
            <person name="Daum C."/>
            <person name="Ng V."/>
            <person name="Clum A."/>
            <person name="Ohm R."/>
            <person name="Martin F."/>
            <person name="Silar P."/>
            <person name="Natvig D."/>
            <person name="Lalanne C."/>
            <person name="Gautier V."/>
            <person name="Ament-Velasquez S.L."/>
            <person name="Kruys A."/>
            <person name="Hutchinson M.I."/>
            <person name="Powell A.J."/>
            <person name="Barry K."/>
            <person name="Miller A.N."/>
            <person name="Grigoriev I.V."/>
            <person name="Debuchy R."/>
            <person name="Gladieux P."/>
            <person name="Thoren M.H."/>
            <person name="Johannesson H."/>
        </authorList>
    </citation>
    <scope>NUCLEOTIDE SEQUENCE</scope>
    <source>
        <strain evidence="9">PSN293</strain>
    </source>
</reference>
<evidence type="ECO:0000256" key="5">
    <source>
        <dbReference type="ARBA" id="ARBA00022989"/>
    </source>
</evidence>
<comment type="function">
    <text evidence="7">Sodium-phosphate symporter.</text>
</comment>
<evidence type="ECO:0000313" key="9">
    <source>
        <dbReference type="EMBL" id="KAK4212262.1"/>
    </source>
</evidence>
<dbReference type="GO" id="GO:0035435">
    <property type="term" value="P:phosphate ion transmembrane transport"/>
    <property type="evidence" value="ECO:0007669"/>
    <property type="project" value="TreeGrafter"/>
</dbReference>
<sequence length="582" mass="62170">MAVLHQYDYLFAIGTIFAFFDAYFLGANDVANSWATSVSARSLTYVQAMCLAAVMELAGCIGVGGHVASTIKNNIVDVDAFAGAPALLMLGMVCTVVSSSVWLGIATKIGFPVSTTHTVMGGIVGFGIAAVGPENVKWIAKGSGVEAINGGVVSVFASWLIAPCLAACFASILFIITKYLVLLRKDPVKRAFFLLPFYFGMTASLITALLLTKGGSIKSTLGEQVNAAIIVAVGAGVAILVAVFWLPWLWRVIVMKDWQLSYVHIPLGPLLLRRGEVPPPPEGSEKIIRDYYADHLTLEELQAKRAAAGTDAANADPENTMVPVPINPGDESAANEKLSPAPAPVPSPPRKSLIGPKPAGSNLSPRVLFWWLKWALLQGVDLDIVQLQKNKQDRLAGDLEMAHAGAAHYNNDVEHMYRFLQMMTAATASFTHGANDAANAVGPFSTIYAIWSSGELSGAKTDVPLWILGFLGSAMIIGLWTYGHKIMVNLGNRITLISPTRGFSCELGSTITIIVATRFGLPISTTQCITGATVGVGLCNGSWRTINFRMVAWIYFGWIVTVPCAGLISGLLMAIIINAPRW</sequence>
<accession>A0AAN6YA57</accession>
<keyword evidence="2 7" id="KW-0813">Transport</keyword>
<evidence type="ECO:0000256" key="3">
    <source>
        <dbReference type="ARBA" id="ARBA00022592"/>
    </source>
</evidence>
<dbReference type="Proteomes" id="UP001301769">
    <property type="component" value="Unassembled WGS sequence"/>
</dbReference>
<dbReference type="PANTHER" id="PTHR11101">
    <property type="entry name" value="PHOSPHATE TRANSPORTER"/>
    <property type="match status" value="1"/>
</dbReference>
<evidence type="ECO:0000256" key="1">
    <source>
        <dbReference type="ARBA" id="ARBA00004141"/>
    </source>
</evidence>
<proteinExistence type="inferred from homology"/>
<evidence type="ECO:0000256" key="4">
    <source>
        <dbReference type="ARBA" id="ARBA00022692"/>
    </source>
</evidence>
<keyword evidence="10" id="KW-1185">Reference proteome</keyword>
<evidence type="ECO:0000256" key="6">
    <source>
        <dbReference type="ARBA" id="ARBA00023136"/>
    </source>
</evidence>
<feature type="transmembrane region" description="Helical" evidence="7">
    <location>
        <begin position="552"/>
        <end position="577"/>
    </location>
</feature>
<dbReference type="InterPro" id="IPR001204">
    <property type="entry name" value="Phos_transporter"/>
</dbReference>
<name>A0AAN6YA57_9PEZI</name>
<reference evidence="9" key="1">
    <citation type="journal article" date="2023" name="Mol. Phylogenet. Evol.">
        <title>Genome-scale phylogeny and comparative genomics of the fungal order Sordariales.</title>
        <authorList>
            <person name="Hensen N."/>
            <person name="Bonometti L."/>
            <person name="Westerberg I."/>
            <person name="Brannstrom I.O."/>
            <person name="Guillou S."/>
            <person name="Cros-Aarteil S."/>
            <person name="Calhoun S."/>
            <person name="Haridas S."/>
            <person name="Kuo A."/>
            <person name="Mondo S."/>
            <person name="Pangilinan J."/>
            <person name="Riley R."/>
            <person name="LaButti K."/>
            <person name="Andreopoulos B."/>
            <person name="Lipzen A."/>
            <person name="Chen C."/>
            <person name="Yan M."/>
            <person name="Daum C."/>
            <person name="Ng V."/>
            <person name="Clum A."/>
            <person name="Steindorff A."/>
            <person name="Ohm R.A."/>
            <person name="Martin F."/>
            <person name="Silar P."/>
            <person name="Natvig D.O."/>
            <person name="Lalanne C."/>
            <person name="Gautier V."/>
            <person name="Ament-Velasquez S.L."/>
            <person name="Kruys A."/>
            <person name="Hutchinson M.I."/>
            <person name="Powell A.J."/>
            <person name="Barry K."/>
            <person name="Miller A.N."/>
            <person name="Grigoriev I.V."/>
            <person name="Debuchy R."/>
            <person name="Gladieux P."/>
            <person name="Hiltunen Thoren M."/>
            <person name="Johannesson H."/>
        </authorList>
    </citation>
    <scope>NUCLEOTIDE SEQUENCE</scope>
    <source>
        <strain evidence="9">PSN293</strain>
    </source>
</reference>
<dbReference type="AlphaFoldDB" id="A0AAN6YA57"/>
<organism evidence="9 10">
    <name type="scientific">Rhypophila decipiens</name>
    <dbReference type="NCBI Taxonomy" id="261697"/>
    <lineage>
        <taxon>Eukaryota</taxon>
        <taxon>Fungi</taxon>
        <taxon>Dikarya</taxon>
        <taxon>Ascomycota</taxon>
        <taxon>Pezizomycotina</taxon>
        <taxon>Sordariomycetes</taxon>
        <taxon>Sordariomycetidae</taxon>
        <taxon>Sordariales</taxon>
        <taxon>Naviculisporaceae</taxon>
        <taxon>Rhypophila</taxon>
    </lineage>
</organism>
<dbReference type="EMBL" id="MU858131">
    <property type="protein sequence ID" value="KAK4212262.1"/>
    <property type="molecule type" value="Genomic_DNA"/>
</dbReference>
<protein>
    <recommendedName>
        <fullName evidence="7">Phosphate transporter</fullName>
    </recommendedName>
</protein>
<comment type="caution">
    <text evidence="9">The sequence shown here is derived from an EMBL/GenBank/DDBJ whole genome shotgun (WGS) entry which is preliminary data.</text>
</comment>
<comment type="similarity">
    <text evidence="7">Belongs to the inorganic phosphate transporter (PiT) (TC 2.A.20) family.</text>
</comment>
<dbReference type="GO" id="GO:0016020">
    <property type="term" value="C:membrane"/>
    <property type="evidence" value="ECO:0007669"/>
    <property type="project" value="UniProtKB-SubCell"/>
</dbReference>
<dbReference type="PANTHER" id="PTHR11101:SF80">
    <property type="entry name" value="PHOSPHATE TRANSPORTER"/>
    <property type="match status" value="1"/>
</dbReference>
<keyword evidence="3 7" id="KW-0592">Phosphate transport</keyword>
<keyword evidence="6 7" id="KW-0472">Membrane</keyword>
<evidence type="ECO:0000313" key="10">
    <source>
        <dbReference type="Proteomes" id="UP001301769"/>
    </source>
</evidence>
<keyword evidence="5 7" id="KW-1133">Transmembrane helix</keyword>
<feature type="transmembrane region" description="Helical" evidence="7">
    <location>
        <begin position="7"/>
        <end position="25"/>
    </location>
</feature>
<feature type="transmembrane region" description="Helical" evidence="7">
    <location>
        <begin position="192"/>
        <end position="212"/>
    </location>
</feature>
<feature type="transmembrane region" description="Helical" evidence="7">
    <location>
        <begin position="463"/>
        <end position="483"/>
    </location>
</feature>
<feature type="transmembrane region" description="Helical" evidence="7">
    <location>
        <begin position="224"/>
        <end position="246"/>
    </location>
</feature>
<comment type="subcellular location">
    <subcellularLocation>
        <location evidence="1 7">Membrane</location>
        <topology evidence="1 7">Multi-pass membrane protein</topology>
    </subcellularLocation>
</comment>